<feature type="chain" id="PRO_5015750991" evidence="3">
    <location>
        <begin position="25"/>
        <end position="184"/>
    </location>
</feature>
<name>A0A2T9XXN6_9FUNG</name>
<dbReference type="EMBL" id="MBFT01001221">
    <property type="protein sequence ID" value="PVU84852.1"/>
    <property type="molecule type" value="Genomic_DNA"/>
</dbReference>
<feature type="signal peptide" evidence="3">
    <location>
        <begin position="1"/>
        <end position="24"/>
    </location>
</feature>
<dbReference type="Proteomes" id="UP000245699">
    <property type="component" value="Unassembled WGS sequence"/>
</dbReference>
<reference evidence="4 5" key="1">
    <citation type="journal article" date="2018" name="MBio">
        <title>Comparative Genomics Reveals the Core Gene Toolbox for the Fungus-Insect Symbiosis.</title>
        <authorList>
            <person name="Wang Y."/>
            <person name="Stata M."/>
            <person name="Wang W."/>
            <person name="Stajich J.E."/>
            <person name="White M.M."/>
            <person name="Moncalvo J.M."/>
        </authorList>
    </citation>
    <scope>NUCLEOTIDE SEQUENCE [LARGE SCALE GENOMIC DNA]</scope>
    <source>
        <strain evidence="4 5">AUS-77-4</strain>
    </source>
</reference>
<feature type="compositionally biased region" description="Basic and acidic residues" evidence="2">
    <location>
        <begin position="159"/>
        <end position="184"/>
    </location>
</feature>
<evidence type="ECO:0000256" key="3">
    <source>
        <dbReference type="SAM" id="SignalP"/>
    </source>
</evidence>
<feature type="coiled-coil region" evidence="1">
    <location>
        <begin position="91"/>
        <end position="118"/>
    </location>
</feature>
<dbReference type="AlphaFoldDB" id="A0A2T9XXN6"/>
<evidence type="ECO:0000256" key="2">
    <source>
        <dbReference type="SAM" id="MobiDB-lite"/>
    </source>
</evidence>
<keyword evidence="3" id="KW-0732">Signal</keyword>
<evidence type="ECO:0000313" key="5">
    <source>
        <dbReference type="Proteomes" id="UP000245699"/>
    </source>
</evidence>
<evidence type="ECO:0000256" key="1">
    <source>
        <dbReference type="SAM" id="Coils"/>
    </source>
</evidence>
<evidence type="ECO:0000313" key="4">
    <source>
        <dbReference type="EMBL" id="PVU84852.1"/>
    </source>
</evidence>
<keyword evidence="5" id="KW-1185">Reference proteome</keyword>
<gene>
    <name evidence="4" type="ORF">BB559_007341</name>
</gene>
<comment type="caution">
    <text evidence="4">The sequence shown here is derived from an EMBL/GenBank/DDBJ whole genome shotgun (WGS) entry which is preliminary data.</text>
</comment>
<accession>A0A2T9XXN6</accession>
<protein>
    <submittedName>
        <fullName evidence="4">Uncharacterized protein</fullName>
    </submittedName>
</protein>
<proteinExistence type="predicted"/>
<feature type="region of interest" description="Disordered" evidence="2">
    <location>
        <begin position="143"/>
        <end position="184"/>
    </location>
</feature>
<organism evidence="4 5">
    <name type="scientific">Furculomyces boomerangus</name>
    <dbReference type="NCBI Taxonomy" id="61424"/>
    <lineage>
        <taxon>Eukaryota</taxon>
        <taxon>Fungi</taxon>
        <taxon>Fungi incertae sedis</taxon>
        <taxon>Zoopagomycota</taxon>
        <taxon>Kickxellomycotina</taxon>
        <taxon>Harpellomycetes</taxon>
        <taxon>Harpellales</taxon>
        <taxon>Harpellaceae</taxon>
        <taxon>Furculomyces</taxon>
    </lineage>
</organism>
<keyword evidence="1" id="KW-0175">Coiled coil</keyword>
<sequence length="184" mass="21244">MKFELKNVLALNLLFLTPAILANCQGNNGQQCVLNNENIGENGMDSAERNKENPDQFDNEKMDDIMEHPNEACYNNNDNNEMNENVENEGFGAWDEELDDIDNDLNEEENELNNMNDDENLNEVGDNEIDEANKIEPDMEDVEAMEHEGINIENQEDTPLDKDENNDVNENEDKLQEEENRYEL</sequence>